<reference evidence="1" key="2">
    <citation type="submission" date="2020-07" db="EMBL/GenBank/DDBJ databases">
        <authorList>
            <person name="Vera ALvarez R."/>
            <person name="Arias-Moreno D.M."/>
            <person name="Jimenez-Jacinto V."/>
            <person name="Jimenez-Bremont J.F."/>
            <person name="Swaminathan K."/>
            <person name="Moose S.P."/>
            <person name="Guerrero-Gonzalez M.L."/>
            <person name="Marino-Ramirez L."/>
            <person name="Landsman D."/>
            <person name="Rodriguez-Kessler M."/>
            <person name="Delgado-Sanchez P."/>
        </authorList>
    </citation>
    <scope>NUCLEOTIDE SEQUENCE</scope>
    <source>
        <tissue evidence="1">Cladode</tissue>
    </source>
</reference>
<organism evidence="1">
    <name type="scientific">Opuntia streptacantha</name>
    <name type="common">Prickly pear cactus</name>
    <name type="synonym">Opuntia cardona</name>
    <dbReference type="NCBI Taxonomy" id="393608"/>
    <lineage>
        <taxon>Eukaryota</taxon>
        <taxon>Viridiplantae</taxon>
        <taxon>Streptophyta</taxon>
        <taxon>Embryophyta</taxon>
        <taxon>Tracheophyta</taxon>
        <taxon>Spermatophyta</taxon>
        <taxon>Magnoliopsida</taxon>
        <taxon>eudicotyledons</taxon>
        <taxon>Gunneridae</taxon>
        <taxon>Pentapetalae</taxon>
        <taxon>Caryophyllales</taxon>
        <taxon>Cactineae</taxon>
        <taxon>Cactaceae</taxon>
        <taxon>Opuntioideae</taxon>
        <taxon>Opuntia</taxon>
    </lineage>
</organism>
<sequence>MANSRNTNNQKFCLKSKRPKIAKWQNNHKIFFTNNDTGLSWRSDGSACKNSSPKAEKVDKYPHISSNNQYDINLGKSNLLKRCRIGPIGCKETSFNSKIFCTEDANSCSTPIWKYFRWIRSCRSP</sequence>
<name>A0A7C9EJ06_OPUST</name>
<accession>A0A7C9EJ06</accession>
<protein>
    <submittedName>
        <fullName evidence="1">Uncharacterized protein</fullName>
    </submittedName>
</protein>
<dbReference type="EMBL" id="GISG01234512">
    <property type="protein sequence ID" value="MBA4667166.1"/>
    <property type="molecule type" value="Transcribed_RNA"/>
</dbReference>
<proteinExistence type="predicted"/>
<evidence type="ECO:0000313" key="1">
    <source>
        <dbReference type="EMBL" id="MBA4667166.1"/>
    </source>
</evidence>
<dbReference type="AlphaFoldDB" id="A0A7C9EJ06"/>
<reference evidence="1" key="1">
    <citation type="journal article" date="2013" name="J. Plant Res.">
        <title>Effect of fungi and light on seed germination of three Opuntia species from semiarid lands of central Mexico.</title>
        <authorList>
            <person name="Delgado-Sanchez P."/>
            <person name="Jimenez-Bremont J.F."/>
            <person name="Guerrero-Gonzalez Mde L."/>
            <person name="Flores J."/>
        </authorList>
    </citation>
    <scope>NUCLEOTIDE SEQUENCE</scope>
    <source>
        <tissue evidence="1">Cladode</tissue>
    </source>
</reference>